<reference evidence="2" key="2">
    <citation type="submission" date="2023-06" db="EMBL/GenBank/DDBJ databases">
        <authorList>
            <consortium name="Lawrence Berkeley National Laboratory"/>
            <person name="Haridas S."/>
            <person name="Hensen N."/>
            <person name="Bonometti L."/>
            <person name="Westerberg I."/>
            <person name="Brannstrom I.O."/>
            <person name="Guillou S."/>
            <person name="Cros-Aarteil S."/>
            <person name="Calhoun S."/>
            <person name="Kuo A."/>
            <person name="Mondo S."/>
            <person name="Pangilinan J."/>
            <person name="Riley R."/>
            <person name="Labutti K."/>
            <person name="Andreopoulos B."/>
            <person name="Lipzen A."/>
            <person name="Chen C."/>
            <person name="Yanf M."/>
            <person name="Daum C."/>
            <person name="Ng V."/>
            <person name="Clum A."/>
            <person name="Steindorff A."/>
            <person name="Ohm R."/>
            <person name="Martin F."/>
            <person name="Silar P."/>
            <person name="Natvig D."/>
            <person name="Lalanne C."/>
            <person name="Gautier V."/>
            <person name="Ament-Velasquez S.L."/>
            <person name="Kruys A."/>
            <person name="Hutchinson M.I."/>
            <person name="Powell A.J."/>
            <person name="Barry K."/>
            <person name="Miller A.N."/>
            <person name="Grigoriev I.V."/>
            <person name="Debuchy R."/>
            <person name="Gladieux P."/>
            <person name="Thoren M.H."/>
            <person name="Johannesson H."/>
        </authorList>
    </citation>
    <scope>NUCLEOTIDE SEQUENCE</scope>
    <source>
        <strain evidence="2">CBS 958.72</strain>
    </source>
</reference>
<evidence type="ECO:0000256" key="1">
    <source>
        <dbReference type="SAM" id="MobiDB-lite"/>
    </source>
</evidence>
<keyword evidence="3" id="KW-1185">Reference proteome</keyword>
<proteinExistence type="predicted"/>
<dbReference type="EMBL" id="JAULSN010000002">
    <property type="protein sequence ID" value="KAK3379053.1"/>
    <property type="molecule type" value="Genomic_DNA"/>
</dbReference>
<dbReference type="Proteomes" id="UP001287356">
    <property type="component" value="Unassembled WGS sequence"/>
</dbReference>
<feature type="region of interest" description="Disordered" evidence="1">
    <location>
        <begin position="68"/>
        <end position="88"/>
    </location>
</feature>
<feature type="compositionally biased region" description="Low complexity" evidence="1">
    <location>
        <begin position="75"/>
        <end position="88"/>
    </location>
</feature>
<sequence>MNSDDHLTTDFALVAPREKLATQQKGFLLETLVDRLEGEEEWATRLFVVPVRPPIHTEPEFPDFGAPPVAVSHNSSGAPGTSTATATAPGPVKGPTFCSLPYDVHLLIFDAIACIDDAVCLGLTNPYFWAIGRKHLQNYYLSLLGRWAGKNVVFVGHLIEPGDYPPGLFSAAEMDELNQMMEPPAIWASVRDDGNGDGSYGDSHSLHSDWDDNRQFNLSSFALPQVSSHEGFDDFLYDLSNDRGSGGAENYDAEDLQGLDLVGLDLVSYLLVSRLKKRGVGGVGARESTRAWILRNLRVSDATFYTADEPWILRNLTTKEFVRDRAVTPERFVTDAYRRKLYRLLLEKDEIQLSGPIPKPDFVRGPEIGIWGFGEVIMMRTCWTNGDVILDTGKAPMNLTRGPWAGHRFDIRTRASHDAANEHGWTDVSDQVAAESVAVWEEIFGEEWLETIQSKYSVLS</sequence>
<dbReference type="AlphaFoldDB" id="A0AAE0KM94"/>
<name>A0AAE0KM94_9PEZI</name>
<gene>
    <name evidence="2" type="ORF">B0T24DRAFT_674877</name>
</gene>
<evidence type="ECO:0000313" key="3">
    <source>
        <dbReference type="Proteomes" id="UP001287356"/>
    </source>
</evidence>
<comment type="caution">
    <text evidence="2">The sequence shown here is derived from an EMBL/GenBank/DDBJ whole genome shotgun (WGS) entry which is preliminary data.</text>
</comment>
<accession>A0AAE0KM94</accession>
<organism evidence="2 3">
    <name type="scientific">Lasiosphaeria ovina</name>
    <dbReference type="NCBI Taxonomy" id="92902"/>
    <lineage>
        <taxon>Eukaryota</taxon>
        <taxon>Fungi</taxon>
        <taxon>Dikarya</taxon>
        <taxon>Ascomycota</taxon>
        <taxon>Pezizomycotina</taxon>
        <taxon>Sordariomycetes</taxon>
        <taxon>Sordariomycetidae</taxon>
        <taxon>Sordariales</taxon>
        <taxon>Lasiosphaeriaceae</taxon>
        <taxon>Lasiosphaeria</taxon>
    </lineage>
</organism>
<protein>
    <submittedName>
        <fullName evidence="2">Uncharacterized protein</fullName>
    </submittedName>
</protein>
<reference evidence="2" key="1">
    <citation type="journal article" date="2023" name="Mol. Phylogenet. Evol.">
        <title>Genome-scale phylogeny and comparative genomics of the fungal order Sordariales.</title>
        <authorList>
            <person name="Hensen N."/>
            <person name="Bonometti L."/>
            <person name="Westerberg I."/>
            <person name="Brannstrom I.O."/>
            <person name="Guillou S."/>
            <person name="Cros-Aarteil S."/>
            <person name="Calhoun S."/>
            <person name="Haridas S."/>
            <person name="Kuo A."/>
            <person name="Mondo S."/>
            <person name="Pangilinan J."/>
            <person name="Riley R."/>
            <person name="LaButti K."/>
            <person name="Andreopoulos B."/>
            <person name="Lipzen A."/>
            <person name="Chen C."/>
            <person name="Yan M."/>
            <person name="Daum C."/>
            <person name="Ng V."/>
            <person name="Clum A."/>
            <person name="Steindorff A."/>
            <person name="Ohm R.A."/>
            <person name="Martin F."/>
            <person name="Silar P."/>
            <person name="Natvig D.O."/>
            <person name="Lalanne C."/>
            <person name="Gautier V."/>
            <person name="Ament-Velasquez S.L."/>
            <person name="Kruys A."/>
            <person name="Hutchinson M.I."/>
            <person name="Powell A.J."/>
            <person name="Barry K."/>
            <person name="Miller A.N."/>
            <person name="Grigoriev I.V."/>
            <person name="Debuchy R."/>
            <person name="Gladieux P."/>
            <person name="Hiltunen Thoren M."/>
            <person name="Johannesson H."/>
        </authorList>
    </citation>
    <scope>NUCLEOTIDE SEQUENCE</scope>
    <source>
        <strain evidence="2">CBS 958.72</strain>
    </source>
</reference>
<evidence type="ECO:0000313" key="2">
    <source>
        <dbReference type="EMBL" id="KAK3379053.1"/>
    </source>
</evidence>